<dbReference type="KEGG" id="mgod:E7746_09570"/>
<comment type="similarity">
    <text evidence="2">Belongs to the histidine acid phosphatase family. MINPP1 subfamily.</text>
</comment>
<evidence type="ECO:0000256" key="7">
    <source>
        <dbReference type="ARBA" id="ARBA00022801"/>
    </source>
</evidence>
<evidence type="ECO:0000313" key="15">
    <source>
        <dbReference type="Proteomes" id="UP000297031"/>
    </source>
</evidence>
<dbReference type="SUPFAM" id="SSF53254">
    <property type="entry name" value="Phosphoglycerate mutase-like"/>
    <property type="match status" value="1"/>
</dbReference>
<dbReference type="Pfam" id="PF00328">
    <property type="entry name" value="His_Phos_2"/>
    <property type="match status" value="1"/>
</dbReference>
<name>A0A4P7VQ43_9BACT</name>
<dbReference type="PANTHER" id="PTHR20963">
    <property type="entry name" value="MULTIPLE INOSITOL POLYPHOSPHATE PHOSPHATASE-RELATED"/>
    <property type="match status" value="1"/>
</dbReference>
<gene>
    <name evidence="14" type="ORF">E7746_09570</name>
</gene>
<dbReference type="InterPro" id="IPR000560">
    <property type="entry name" value="His_Pase_clade-2"/>
</dbReference>
<dbReference type="GO" id="GO:0016020">
    <property type="term" value="C:membrane"/>
    <property type="evidence" value="ECO:0007669"/>
    <property type="project" value="UniProtKB-SubCell"/>
</dbReference>
<evidence type="ECO:0000256" key="5">
    <source>
        <dbReference type="ARBA" id="ARBA00018097"/>
    </source>
</evidence>
<dbReference type="EC" id="3.1.3.80" evidence="3"/>
<dbReference type="AlphaFoldDB" id="A0A4P7VQ43"/>
<dbReference type="Gene3D" id="3.40.50.1240">
    <property type="entry name" value="Phosphoglycerate mutase-like"/>
    <property type="match status" value="1"/>
</dbReference>
<evidence type="ECO:0000256" key="1">
    <source>
        <dbReference type="ARBA" id="ARBA00004370"/>
    </source>
</evidence>
<comment type="subcellular location">
    <subcellularLocation>
        <location evidence="1">Membrane</location>
    </subcellularLocation>
</comment>
<protein>
    <recommendedName>
        <fullName evidence="5">Multiple inositol polyphosphate phosphatase 1</fullName>
        <ecNumber evidence="4">3.1.3.62</ecNumber>
        <ecNumber evidence="3">3.1.3.80</ecNumber>
    </recommendedName>
    <alternativeName>
        <fullName evidence="9">2,3-bisphosphoglycerate 3-phosphatase</fullName>
    </alternativeName>
</protein>
<keyword evidence="7" id="KW-0378">Hydrolase</keyword>
<comment type="catalytic activity">
    <reaction evidence="12">
        <text>1D-myo-inositol hexakisphosphate + H2O = 1D-myo-inositol 1,2,4,5,6-pentakisphosphate + phosphate</text>
        <dbReference type="Rhea" id="RHEA:16989"/>
        <dbReference type="ChEBI" id="CHEBI:15377"/>
        <dbReference type="ChEBI" id="CHEBI:43474"/>
        <dbReference type="ChEBI" id="CHEBI:57798"/>
        <dbReference type="ChEBI" id="CHEBI:58130"/>
        <dbReference type="EC" id="3.1.3.62"/>
    </reaction>
    <physiologicalReaction direction="left-to-right" evidence="12">
        <dbReference type="Rhea" id="RHEA:16990"/>
    </physiologicalReaction>
</comment>
<dbReference type="EC" id="3.1.3.62" evidence="4"/>
<organism evidence="14 15">
    <name type="scientific">Muribaculum gordoncarteri</name>
    <dbReference type="NCBI Taxonomy" id="2530390"/>
    <lineage>
        <taxon>Bacteria</taxon>
        <taxon>Pseudomonadati</taxon>
        <taxon>Bacteroidota</taxon>
        <taxon>Bacteroidia</taxon>
        <taxon>Bacteroidales</taxon>
        <taxon>Muribaculaceae</taxon>
        <taxon>Muribaculum</taxon>
    </lineage>
</organism>
<dbReference type="InterPro" id="IPR029033">
    <property type="entry name" value="His_PPase_superfam"/>
</dbReference>
<evidence type="ECO:0000256" key="12">
    <source>
        <dbReference type="ARBA" id="ARBA00043691"/>
    </source>
</evidence>
<dbReference type="PANTHER" id="PTHR20963:SF8">
    <property type="entry name" value="MULTIPLE INOSITOL POLYPHOSPHATE PHOSPHATASE 1"/>
    <property type="match status" value="1"/>
</dbReference>
<evidence type="ECO:0000256" key="4">
    <source>
        <dbReference type="ARBA" id="ARBA00013040"/>
    </source>
</evidence>
<comment type="catalytic activity">
    <reaction evidence="11">
        <text>1D-myo-inositol 1,2,4,5,6-pentakisphosphate + H2O = 1D-myo-inositol 1,2,5,6-tetrakisphosphate + phosphate</text>
        <dbReference type="Rhea" id="RHEA:77115"/>
        <dbReference type="ChEBI" id="CHEBI:15377"/>
        <dbReference type="ChEBI" id="CHEBI:43474"/>
        <dbReference type="ChEBI" id="CHEBI:57798"/>
        <dbReference type="ChEBI" id="CHEBI:195535"/>
        <dbReference type="EC" id="3.1.3.62"/>
    </reaction>
    <physiologicalReaction direction="left-to-right" evidence="11">
        <dbReference type="Rhea" id="RHEA:77116"/>
    </physiologicalReaction>
</comment>
<comment type="catalytic activity">
    <reaction evidence="10">
        <text>1D-myo-inositol 1,2,5,6-tetrakisphosphate + H2O = 1D-myo-inositol 1,2,6-trisphosphate + phosphate</text>
        <dbReference type="Rhea" id="RHEA:77119"/>
        <dbReference type="ChEBI" id="CHEBI:15377"/>
        <dbReference type="ChEBI" id="CHEBI:43474"/>
        <dbReference type="ChEBI" id="CHEBI:195535"/>
        <dbReference type="ChEBI" id="CHEBI:195537"/>
        <dbReference type="EC" id="3.1.3.62"/>
    </reaction>
    <physiologicalReaction direction="left-to-right" evidence="10">
        <dbReference type="Rhea" id="RHEA:77120"/>
    </physiologicalReaction>
</comment>
<keyword evidence="6" id="KW-0732">Signal</keyword>
<evidence type="ECO:0000313" key="14">
    <source>
        <dbReference type="EMBL" id="QCD36109.1"/>
    </source>
</evidence>
<reference evidence="14 15" key="1">
    <citation type="submission" date="2019-02" db="EMBL/GenBank/DDBJ databases">
        <title>Isolation and identification of novel species under the genus Muribaculum.</title>
        <authorList>
            <person name="Miyake S."/>
            <person name="Ding Y."/>
            <person name="Low A."/>
            <person name="Soh M."/>
            <person name="Seedorf H."/>
        </authorList>
    </citation>
    <scope>NUCLEOTIDE SEQUENCE [LARGE SCALE GENOMIC DNA]</scope>
    <source>
        <strain evidence="14 15">TLL-A4</strain>
    </source>
</reference>
<evidence type="ECO:0000256" key="3">
    <source>
        <dbReference type="ARBA" id="ARBA00012976"/>
    </source>
</evidence>
<evidence type="ECO:0000256" key="11">
    <source>
        <dbReference type="ARBA" id="ARBA00043671"/>
    </source>
</evidence>
<evidence type="ECO:0000256" key="8">
    <source>
        <dbReference type="ARBA" id="ARBA00023136"/>
    </source>
</evidence>
<dbReference type="GO" id="GO:0034417">
    <property type="term" value="F:bisphosphoglycerate 3-phosphatase activity"/>
    <property type="evidence" value="ECO:0007669"/>
    <property type="project" value="UniProtKB-EC"/>
</dbReference>
<evidence type="ECO:0000256" key="2">
    <source>
        <dbReference type="ARBA" id="ARBA00008422"/>
    </source>
</evidence>
<dbReference type="OrthoDB" id="9770871at2"/>
<accession>A0A4P7VQ43</accession>
<dbReference type="EMBL" id="CP039393">
    <property type="protein sequence ID" value="QCD36109.1"/>
    <property type="molecule type" value="Genomic_DNA"/>
</dbReference>
<keyword evidence="15" id="KW-1185">Reference proteome</keyword>
<comment type="catalytic activity">
    <reaction evidence="13">
        <text>(2R)-2,3-bisphosphoglycerate + H2O = (2R)-2-phosphoglycerate + phosphate</text>
        <dbReference type="Rhea" id="RHEA:27381"/>
        <dbReference type="ChEBI" id="CHEBI:15377"/>
        <dbReference type="ChEBI" id="CHEBI:43474"/>
        <dbReference type="ChEBI" id="CHEBI:58248"/>
        <dbReference type="ChEBI" id="CHEBI:58289"/>
        <dbReference type="EC" id="3.1.3.80"/>
    </reaction>
    <physiologicalReaction direction="left-to-right" evidence="13">
        <dbReference type="Rhea" id="RHEA:27382"/>
    </physiologicalReaction>
</comment>
<evidence type="ECO:0000256" key="9">
    <source>
        <dbReference type="ARBA" id="ARBA00031642"/>
    </source>
</evidence>
<proteinExistence type="inferred from homology"/>
<sequence>MSYFRRDFHRHKIFALTYKRMKRLFIFAALLLSAMLTWNLNASDRYTLLDLMGSAKPYPAPDSLLTHPDSLQAVMINHVGRHGARFPASDERAMTLLDILQKAEKAGTITPTGRMLLELTYNVVMYSTGRWGTLDPLGMAEQRGIASRMRETYPQLFDDGTVTAISSYVPRCIMSMYSFTHELASINNHIDISTNSGRVNSPLMRPFDLNKEYVDYRKDGSWKPVYDSYFDSHAPANPIIRAIGADYPIDRKQAQELSMTEYGLLAGLRAMSIDGHITAFFSIEELNALWACNNLKQYLQRTASSLTTLPASIASKLLDNLITTTDDFIAGRNDSIKVMLRFGHAETMMPLLSLMRLPGCYYVTDDMESVAQHWHNFHVVPMASNLQIIVFRSTSGRYYVRFDLNECPVPLLPDDSRIYIPWDEAKARLKYCLTGQE</sequence>
<keyword evidence="8" id="KW-0472">Membrane</keyword>
<evidence type="ECO:0000256" key="6">
    <source>
        <dbReference type="ARBA" id="ARBA00022729"/>
    </source>
</evidence>
<evidence type="ECO:0000256" key="13">
    <source>
        <dbReference type="ARBA" id="ARBA00043832"/>
    </source>
</evidence>
<dbReference type="Proteomes" id="UP000297031">
    <property type="component" value="Chromosome"/>
</dbReference>
<evidence type="ECO:0000256" key="10">
    <source>
        <dbReference type="ARBA" id="ARBA00043668"/>
    </source>
</evidence>